<protein>
    <submittedName>
        <fullName evidence="1">Uncharacterized protein</fullName>
    </submittedName>
</protein>
<proteinExistence type="predicted"/>
<organism evidence="1">
    <name type="scientific">Athelia psychrophila</name>
    <dbReference type="NCBI Taxonomy" id="1759441"/>
    <lineage>
        <taxon>Eukaryota</taxon>
        <taxon>Fungi</taxon>
        <taxon>Dikarya</taxon>
        <taxon>Basidiomycota</taxon>
        <taxon>Agaricomycotina</taxon>
        <taxon>Agaricomycetes</taxon>
        <taxon>Agaricomycetidae</taxon>
        <taxon>Atheliales</taxon>
        <taxon>Atheliaceae</taxon>
        <taxon>Athelia</taxon>
    </lineage>
</organism>
<sequence length="122" mass="13400">YELARELYARRPDARPLDKVAAGKLILMIFAQFQRLTPYQTMGPVRPAMSSFAAQLIGNRLAYEARRAVSSSGGLHAFLKEDDSDSIMVADIGASLIEVTRGAAQTSETLALDYSTRMAQPY</sequence>
<dbReference type="OrthoDB" id="3013020at2759"/>
<gene>
    <name evidence="1" type="ORF">FIBSPDRAFT_851836</name>
</gene>
<feature type="non-terminal residue" evidence="1">
    <location>
        <position position="1"/>
    </location>
</feature>
<reference evidence="1" key="1">
    <citation type="journal article" date="2016" name="Mol. Biol. Evol.">
        <title>Comparative Genomics of Early-Diverging Mushroom-Forming Fungi Provides Insights into the Origins of Lignocellulose Decay Capabilities.</title>
        <authorList>
            <person name="Nagy L.G."/>
            <person name="Riley R."/>
            <person name="Tritt A."/>
            <person name="Adam C."/>
            <person name="Daum C."/>
            <person name="Floudas D."/>
            <person name="Sun H."/>
            <person name="Yadav J.S."/>
            <person name="Pangilinan J."/>
            <person name="Larsson K.H."/>
            <person name="Matsuura K."/>
            <person name="Barry K."/>
            <person name="Labutti K."/>
            <person name="Kuo R."/>
            <person name="Ohm R.A."/>
            <person name="Bhattacharya S.S."/>
            <person name="Shirouzu T."/>
            <person name="Yoshinaga Y."/>
            <person name="Martin F.M."/>
            <person name="Grigoriev I.V."/>
            <person name="Hibbett D.S."/>
        </authorList>
    </citation>
    <scope>NUCLEOTIDE SEQUENCE [LARGE SCALE GENOMIC DNA]</scope>
    <source>
        <strain evidence="1">CBS 109695</strain>
    </source>
</reference>
<dbReference type="AlphaFoldDB" id="A0A166S4T3"/>
<accession>A0A166S4T3</accession>
<dbReference type="EMBL" id="KV417500">
    <property type="protein sequence ID" value="KZP29019.1"/>
    <property type="molecule type" value="Genomic_DNA"/>
</dbReference>
<name>A0A166S4T3_9AGAM</name>
<evidence type="ECO:0000313" key="1">
    <source>
        <dbReference type="EMBL" id="KZP29019.1"/>
    </source>
</evidence>